<dbReference type="SUPFAM" id="SSF53756">
    <property type="entry name" value="UDP-Glycosyltransferase/glycogen phosphorylase"/>
    <property type="match status" value="1"/>
</dbReference>
<protein>
    <recommendedName>
        <fullName evidence="1">Glycosyl transferase family 1 domain-containing protein</fullName>
    </recommendedName>
</protein>
<gene>
    <name evidence="2" type="ORF">MNBD_GAMMA16-514</name>
</gene>
<dbReference type="EMBL" id="UOFO01000048">
    <property type="protein sequence ID" value="VAW84565.1"/>
    <property type="molecule type" value="Genomic_DNA"/>
</dbReference>
<accession>A0A3B0YUE8</accession>
<organism evidence="2">
    <name type="scientific">hydrothermal vent metagenome</name>
    <dbReference type="NCBI Taxonomy" id="652676"/>
    <lineage>
        <taxon>unclassified sequences</taxon>
        <taxon>metagenomes</taxon>
        <taxon>ecological metagenomes</taxon>
    </lineage>
</organism>
<feature type="domain" description="Glycosyl transferase family 1" evidence="1">
    <location>
        <begin position="235"/>
        <end position="397"/>
    </location>
</feature>
<dbReference type="Gene3D" id="3.40.50.2000">
    <property type="entry name" value="Glycogen Phosphorylase B"/>
    <property type="match status" value="2"/>
</dbReference>
<dbReference type="AlphaFoldDB" id="A0A3B0YUE8"/>
<name>A0A3B0YUE8_9ZZZZ</name>
<dbReference type="PANTHER" id="PTHR45947:SF3">
    <property type="entry name" value="SULFOQUINOVOSYL TRANSFERASE SQD2"/>
    <property type="match status" value="1"/>
</dbReference>
<dbReference type="GO" id="GO:0016757">
    <property type="term" value="F:glycosyltransferase activity"/>
    <property type="evidence" value="ECO:0007669"/>
    <property type="project" value="InterPro"/>
</dbReference>
<evidence type="ECO:0000313" key="2">
    <source>
        <dbReference type="EMBL" id="VAW84565.1"/>
    </source>
</evidence>
<dbReference type="CDD" id="cd03801">
    <property type="entry name" value="GT4_PimA-like"/>
    <property type="match status" value="1"/>
</dbReference>
<dbReference type="Pfam" id="PF00534">
    <property type="entry name" value="Glycos_transf_1"/>
    <property type="match status" value="1"/>
</dbReference>
<evidence type="ECO:0000259" key="1">
    <source>
        <dbReference type="Pfam" id="PF00534"/>
    </source>
</evidence>
<reference evidence="2" key="1">
    <citation type="submission" date="2018-06" db="EMBL/GenBank/DDBJ databases">
        <authorList>
            <person name="Zhirakovskaya E."/>
        </authorList>
    </citation>
    <scope>NUCLEOTIDE SEQUENCE</scope>
</reference>
<dbReference type="PANTHER" id="PTHR45947">
    <property type="entry name" value="SULFOQUINOVOSYL TRANSFERASE SQD2"/>
    <property type="match status" value="1"/>
</dbReference>
<dbReference type="InterPro" id="IPR001296">
    <property type="entry name" value="Glyco_trans_1"/>
</dbReference>
<dbReference type="InterPro" id="IPR050194">
    <property type="entry name" value="Glycosyltransferase_grp1"/>
</dbReference>
<sequence length="423" mass="48972">MKVFLSAFSCQPGKGSESGVGWHWAKNISEIGHEVWVVTRCQNRASIEAEMARQPSTNLHFIYYDLPNKFHWGAWKKYIWRFNIAENLSWAIWNHMYYFFWQREIARIASDLHKTVRFDVAHHITYASATRAVFLGSTDIPFVIGPGGGGERAPFRLRTQLSRYQKLTEFIRDVSIFISGLSPYVRGMYKKAKIIFVCTEQSKQIIAKKHRHKVHIKLQIGIESVIDNKVTLKNSQREYKKLLYVGRFIYWKGMSFGLKAFSMYIKTHPNTMLTIVGKGKEERVWRKLAQELEIENNIQWISWVDQEELKNIYQDHDAFLFPSHHDSGGNVVIEAMAYGLPVICLNLGGPAVAVTEKCGRIVDVKKKDITDVEADLCNAMEWILSDNERLQKLKKAAIMRASSFTWNNIVREAYSLIEKNIKN</sequence>
<proteinExistence type="predicted"/>